<keyword evidence="2" id="KW-0812">Transmembrane</keyword>
<gene>
    <name evidence="4" type="ORF">GCM10008090_21910</name>
</gene>
<dbReference type="AlphaFoldDB" id="A0A918VPA5"/>
<protein>
    <recommendedName>
        <fullName evidence="3">YhdP central domain-containing protein</fullName>
    </recommendedName>
</protein>
<feature type="domain" description="YhdP central" evidence="3">
    <location>
        <begin position="241"/>
        <end position="1218"/>
    </location>
</feature>
<dbReference type="Proteomes" id="UP000614811">
    <property type="component" value="Unassembled WGS sequence"/>
</dbReference>
<dbReference type="Pfam" id="PF13116">
    <property type="entry name" value="YhdP"/>
    <property type="match status" value="2"/>
</dbReference>
<keyword evidence="5" id="KW-1185">Reference proteome</keyword>
<reference evidence="4" key="1">
    <citation type="journal article" date="2014" name="Int. J. Syst. Evol. Microbiol.">
        <title>Complete genome sequence of Corynebacterium casei LMG S-19264T (=DSM 44701T), isolated from a smear-ripened cheese.</title>
        <authorList>
            <consortium name="US DOE Joint Genome Institute (JGI-PGF)"/>
            <person name="Walter F."/>
            <person name="Albersmeier A."/>
            <person name="Kalinowski J."/>
            <person name="Ruckert C."/>
        </authorList>
    </citation>
    <scope>NUCLEOTIDE SEQUENCE</scope>
    <source>
        <strain evidence="4">KCTC 12711</strain>
    </source>
</reference>
<name>A0A918VPA5_9GAMM</name>
<sequence>MTEQAANKRWRSLKLVRNLVLLMAVMYLCFWGSLAVYFSFAETHKDALQSQLSSMFDRPVSIRSVRTQWQGMSPHIQIQGLLVAGDTEAQPALAFESLSASVQPLSLLRFWPKFDEFALEKPVLEVVTHEDGQIQIAGVLLSKQNSGRATPERLLRWMLDQPAAAWHSGEIVWVRASGELKRYRDISFVYQREQQLRTISATLTSDRGPLAFKATSQGDLLADDLWDASLEVLGDQQTRIVRSQDLSLTVEDGQGRLLLKELEVVRVREFLRLLGLRRDARWIFDADLNGVLHDVEFTFSGPLLAMENWTLSAAASGVGFNAIDPIPGMNNLRGELNASADGGVFEFTAEDARFEWPKIYNRVVPIETASGEFTWRINDDDTVTIGLIEGQLTDGVASISDLNATCRLERGIETVTSFGQLFKVESVRELSFEDGLIVNTPDSLSERPLMVNANAEFAFNDLSRFVDYLPNDSRVDKFREWSESAFVRGEIFNGRASYRGELTRNALIVGKAQFEASADFDNAEVDYGFQRDWPAAKQGRGKATIRNQLLTIVPDALQLNGEAVTDGQLQIARLFEPTRALLVHGKTQTSLRKGMDFLFKGPLISPESRPDTLPVEVTGGTVDIDVAVEIPLDDMDSTSVRGTAVVRNGSGVLPEGVPLTKVNGAVSFTERSVTSENVRARFLGGDTYGRLVTVREAQPPVMKLIARGEADVTSLEPWVGEHILTWLDGVADWQGDLLIDGPSLQINGQSELLGVAVSAPAPLAKAADEVANLALSMTIGDDDVLPNLALNYNDDVAVRMQGAKPIASSGTGSSLFDRSLISIGTGPARQLKPGINFVIDDDGVNLDDWLTAVIDLASHTPKQESNNTDFLDAMRSIEIRSANPVLLGREFGNLAVSAASVDGFKWVGTLDGDNIRGTMTMRPRDRIGQYEFDLSEFHLVDAPEDDTPATAIDYTLQPSAYPSITLNVDALKVTGKNLGSLRFRGRPKDDQWLTEEFVVTQNGIRTEARGGWRNNAADGSVTSFDFNTSIEEAEGALTDMDFDGVIKRGTGTLKGNINWIGAPHEFDYARLNGEFDLSVRDGELIQVEPGSGKLLGLLNFNAIARRLIFDFRDVFASGLKFDRMRYNGLLAEGEAIFREAYIFSPAVFVSMEGKLDLDEELIDMEVHLSPELGGNLTLLSALANPTAGAVVFLTQRIFKDEMRESSFKSYRALGTWQDFEMVEIKDGPVTPDSAPVSDVDSPTPPTTDASGRQPSESLARTPEPEPES</sequence>
<evidence type="ECO:0000256" key="1">
    <source>
        <dbReference type="SAM" id="MobiDB-lite"/>
    </source>
</evidence>
<evidence type="ECO:0000313" key="5">
    <source>
        <dbReference type="Proteomes" id="UP000614811"/>
    </source>
</evidence>
<dbReference type="PANTHER" id="PTHR38690">
    <property type="entry name" value="PROTEASE-RELATED"/>
    <property type="match status" value="1"/>
</dbReference>
<keyword evidence="2" id="KW-1133">Transmembrane helix</keyword>
<dbReference type="PANTHER" id="PTHR38690:SF1">
    <property type="entry name" value="PROTEASE"/>
    <property type="match status" value="1"/>
</dbReference>
<dbReference type="InterPro" id="IPR025263">
    <property type="entry name" value="YhdP_central"/>
</dbReference>
<keyword evidence="2" id="KW-0472">Membrane</keyword>
<feature type="transmembrane region" description="Helical" evidence="2">
    <location>
        <begin position="20"/>
        <end position="40"/>
    </location>
</feature>
<evidence type="ECO:0000259" key="3">
    <source>
        <dbReference type="Pfam" id="PF13116"/>
    </source>
</evidence>
<accession>A0A918VPA5</accession>
<evidence type="ECO:0000313" key="4">
    <source>
        <dbReference type="EMBL" id="GHA11751.1"/>
    </source>
</evidence>
<dbReference type="RefSeq" id="WP_189400871.1">
    <property type="nucleotide sequence ID" value="NZ_BMXA01000003.1"/>
</dbReference>
<proteinExistence type="predicted"/>
<feature type="compositionally biased region" description="Polar residues" evidence="1">
    <location>
        <begin position="1246"/>
        <end position="1258"/>
    </location>
</feature>
<dbReference type="EMBL" id="BMXA01000003">
    <property type="protein sequence ID" value="GHA11751.1"/>
    <property type="molecule type" value="Genomic_DNA"/>
</dbReference>
<evidence type="ECO:0000256" key="2">
    <source>
        <dbReference type="SAM" id="Phobius"/>
    </source>
</evidence>
<feature type="region of interest" description="Disordered" evidence="1">
    <location>
        <begin position="1224"/>
        <end position="1268"/>
    </location>
</feature>
<organism evidence="4 5">
    <name type="scientific">Arenicella chitinivorans</name>
    <dbReference type="NCBI Taxonomy" id="1329800"/>
    <lineage>
        <taxon>Bacteria</taxon>
        <taxon>Pseudomonadati</taxon>
        <taxon>Pseudomonadota</taxon>
        <taxon>Gammaproteobacteria</taxon>
        <taxon>Arenicellales</taxon>
        <taxon>Arenicellaceae</taxon>
        <taxon>Arenicella</taxon>
    </lineage>
</organism>
<feature type="domain" description="YhdP central" evidence="3">
    <location>
        <begin position="13"/>
        <end position="193"/>
    </location>
</feature>
<dbReference type="InterPro" id="IPR011836">
    <property type="entry name" value="YhdP"/>
</dbReference>
<comment type="caution">
    <text evidence="4">The sequence shown here is derived from an EMBL/GenBank/DDBJ whole genome shotgun (WGS) entry which is preliminary data.</text>
</comment>
<reference evidence="4" key="2">
    <citation type="submission" date="2020-09" db="EMBL/GenBank/DDBJ databases">
        <authorList>
            <person name="Sun Q."/>
            <person name="Kim S."/>
        </authorList>
    </citation>
    <scope>NUCLEOTIDE SEQUENCE</scope>
    <source>
        <strain evidence="4">KCTC 12711</strain>
    </source>
</reference>